<organism evidence="1 2">
    <name type="scientific">Paenibacillus provencensis</name>
    <dbReference type="NCBI Taxonomy" id="441151"/>
    <lineage>
        <taxon>Bacteria</taxon>
        <taxon>Bacillati</taxon>
        <taxon>Bacillota</taxon>
        <taxon>Bacilli</taxon>
        <taxon>Bacillales</taxon>
        <taxon>Paenibacillaceae</taxon>
        <taxon>Paenibacillus</taxon>
    </lineage>
</organism>
<protein>
    <submittedName>
        <fullName evidence="1">DUF4365 domain-containing protein</fullName>
    </submittedName>
</protein>
<dbReference type="Proteomes" id="UP001597169">
    <property type="component" value="Unassembled WGS sequence"/>
</dbReference>
<reference evidence="2" key="1">
    <citation type="journal article" date="2019" name="Int. J. Syst. Evol. Microbiol.">
        <title>The Global Catalogue of Microorganisms (GCM) 10K type strain sequencing project: providing services to taxonomists for standard genome sequencing and annotation.</title>
        <authorList>
            <consortium name="The Broad Institute Genomics Platform"/>
            <consortium name="The Broad Institute Genome Sequencing Center for Infectious Disease"/>
            <person name="Wu L."/>
            <person name="Ma J."/>
        </authorList>
    </citation>
    <scope>NUCLEOTIDE SEQUENCE [LARGE SCALE GENOMIC DNA]</scope>
    <source>
        <strain evidence="2">CCUG 53519</strain>
    </source>
</reference>
<dbReference type="EMBL" id="JBHTKX010000004">
    <property type="protein sequence ID" value="MFD1130748.1"/>
    <property type="molecule type" value="Genomic_DNA"/>
</dbReference>
<evidence type="ECO:0000313" key="2">
    <source>
        <dbReference type="Proteomes" id="UP001597169"/>
    </source>
</evidence>
<comment type="caution">
    <text evidence="1">The sequence shown here is derived from an EMBL/GenBank/DDBJ whole genome shotgun (WGS) entry which is preliminary data.</text>
</comment>
<sequence length="596" mass="69056">MAKLSNQKKERQTVNAIEYLANLPDSYLIPDIPVGDKGISFDGHISVMKDDSETKESLIGRVPVQVKGTEIEHFTEGIRSFSFELADYRNFFNSDGVLLLVGEVKPNGETKLFYKALLALEINELLQRFNKQKQRVIDLRPLDETRLYDVCYKFLTEQTLQSRQLVTHKPFQIHEFPELRLTSMTYSPSFDESLEKIFEHDFTMYGVRNQAHFPLNRIRIESINVIEGVITFSDDQRNYHVFTDIEIKQGVKFITLEKSYVLSLSDIDGVIILNYEVLNFHTLSAQLKVVPLLISLFSGNKLSFEGGAYIHMSPQKDTLAELLEWYDCLLELEKTFELLGIEKTTVIEQKQDRQLGLELEWLILRVLKNDVRGFSFEKSKSGMFNFYVGDKSILLFYNSTAKKKIVSAFSDKVADARVYFRDENDEKFPHSIYLLLTDDALAEGVNLNSQVICQTFDQFDPFMNNTSADHTNSFCLKCINAFIKSGKSELLDIADYIYDKAKGTASENEEYIRINKLQIKLWRDGRLTSEDSKYLYQKKMKAIKEENQALSFCVNVLLKNSEESKFFFSLMDKQVQEYYMTLPIYKLYESFNPVTE</sequence>
<keyword evidence="2" id="KW-1185">Reference proteome</keyword>
<dbReference type="RefSeq" id="WP_090727343.1">
    <property type="nucleotide sequence ID" value="NZ_JBHTKX010000004.1"/>
</dbReference>
<name>A0ABW3Q127_9BACL</name>
<evidence type="ECO:0000313" key="1">
    <source>
        <dbReference type="EMBL" id="MFD1130748.1"/>
    </source>
</evidence>
<proteinExistence type="predicted"/>
<accession>A0ABW3Q127</accession>
<gene>
    <name evidence="1" type="ORF">ACFQ3J_21625</name>
</gene>